<sequence length="224" mass="25874">MNNQWDILKDSLSEIAVFSNPNNKPVSIEKYNSSLDCIGIGTDAAVFRSNLVPRFAFKVFAEDKLHKLHEEERVYSMLGNSPRFASCFGTHHNVLVLSYEDGDTLYDCIVKGTHISEQVIIDVDQARNHAIEKGLNPRDIHLKNIIMQNGRAKLIDVSEYNKPGNDFRWEHLKKAYEEYYSIIDGKKVPVWLVDLLRESYNQRSSNQTYEDFMKSILKFKALLK</sequence>
<name>A0A2N0ZC47_9BACI</name>
<dbReference type="SUPFAM" id="SSF56112">
    <property type="entry name" value="Protein kinase-like (PK-like)"/>
    <property type="match status" value="1"/>
</dbReference>
<evidence type="ECO:0000313" key="1">
    <source>
        <dbReference type="EMBL" id="PKG27087.1"/>
    </source>
</evidence>
<dbReference type="InterPro" id="IPR011009">
    <property type="entry name" value="Kinase-like_dom_sf"/>
</dbReference>
<dbReference type="Proteomes" id="UP000233343">
    <property type="component" value="Unassembled WGS sequence"/>
</dbReference>
<dbReference type="EMBL" id="PISD01000050">
    <property type="protein sequence ID" value="PKG27087.1"/>
    <property type="molecule type" value="Genomic_DNA"/>
</dbReference>
<dbReference type="Gene3D" id="3.30.200.20">
    <property type="entry name" value="Phosphorylase Kinase, domain 1"/>
    <property type="match status" value="1"/>
</dbReference>
<keyword evidence="1" id="KW-0418">Kinase</keyword>
<reference evidence="1 2" key="1">
    <citation type="journal article" date="2010" name="Int. J. Syst. Evol. Microbiol.">
        <title>Bacillus horneckiae sp. nov., isolated from a spacecraft-assembly clean room.</title>
        <authorList>
            <person name="Vaishampayan P."/>
            <person name="Probst A."/>
            <person name="Krishnamurthi S."/>
            <person name="Ghosh S."/>
            <person name="Osman S."/>
            <person name="McDowall A."/>
            <person name="Ruckmani A."/>
            <person name="Mayilraj S."/>
            <person name="Venkateswaran K."/>
        </authorList>
    </citation>
    <scope>NUCLEOTIDE SEQUENCE [LARGE SCALE GENOMIC DNA]</scope>
    <source>
        <strain evidence="2">1PO1SC</strain>
    </source>
</reference>
<dbReference type="Gene3D" id="1.10.510.10">
    <property type="entry name" value="Transferase(Phosphotransferase) domain 1"/>
    <property type="match status" value="1"/>
</dbReference>
<dbReference type="GO" id="GO:0004674">
    <property type="term" value="F:protein serine/threonine kinase activity"/>
    <property type="evidence" value="ECO:0007669"/>
    <property type="project" value="UniProtKB-KW"/>
</dbReference>
<keyword evidence="2" id="KW-1185">Reference proteome</keyword>
<organism evidence="1 2">
    <name type="scientific">Cytobacillus horneckiae</name>
    <dbReference type="NCBI Taxonomy" id="549687"/>
    <lineage>
        <taxon>Bacteria</taxon>
        <taxon>Bacillati</taxon>
        <taxon>Bacillota</taxon>
        <taxon>Bacilli</taxon>
        <taxon>Bacillales</taxon>
        <taxon>Bacillaceae</taxon>
        <taxon>Cytobacillus</taxon>
    </lineage>
</organism>
<accession>A0A2N0ZC47</accession>
<comment type="caution">
    <text evidence="1">The sequence shown here is derived from an EMBL/GenBank/DDBJ whole genome shotgun (WGS) entry which is preliminary data.</text>
</comment>
<keyword evidence="1" id="KW-0723">Serine/threonine-protein kinase</keyword>
<evidence type="ECO:0000313" key="2">
    <source>
        <dbReference type="Proteomes" id="UP000233343"/>
    </source>
</evidence>
<dbReference type="RefSeq" id="WP_066199028.1">
    <property type="nucleotide sequence ID" value="NZ_JAMAUX010000002.1"/>
</dbReference>
<gene>
    <name evidence="1" type="ORF">CWS20_20690</name>
</gene>
<protein>
    <submittedName>
        <fullName evidence="1">Serine/threonine protein kinase</fullName>
    </submittedName>
</protein>
<dbReference type="AlphaFoldDB" id="A0A2N0ZC47"/>
<keyword evidence="1" id="KW-0808">Transferase</keyword>
<proteinExistence type="predicted"/>